<sequence>MQLQAKAGSMLKNCSYLPCTLCSFLFISPFSCAEPIKDGSLACKQHPQRPAGGAHPSRARIACQPQHGLVHRDEPQKREKKPGNTNRSFHASHGSKTTFVAKCAPDRKIQPILTPGRA</sequence>
<reference evidence="1" key="1">
    <citation type="submission" date="2021-08" db="EMBL/GenBank/DDBJ databases">
        <title>The first chromosome-level gecko genome reveals the dynamic sex chromosomes of Neotropical dwarf geckos (Sphaerodactylidae: Sphaerodactylus).</title>
        <authorList>
            <person name="Pinto B.J."/>
            <person name="Keating S.E."/>
            <person name="Gamble T."/>
        </authorList>
    </citation>
    <scope>NUCLEOTIDE SEQUENCE</scope>
    <source>
        <strain evidence="1">TG3544</strain>
    </source>
</reference>
<name>A0ACB8FX90_9SAUR</name>
<evidence type="ECO:0000313" key="2">
    <source>
        <dbReference type="Proteomes" id="UP000827872"/>
    </source>
</evidence>
<accession>A0ACB8FX90</accession>
<comment type="caution">
    <text evidence="1">The sequence shown here is derived from an EMBL/GenBank/DDBJ whole genome shotgun (WGS) entry which is preliminary data.</text>
</comment>
<proteinExistence type="predicted"/>
<evidence type="ECO:0000313" key="1">
    <source>
        <dbReference type="EMBL" id="KAH8011600.1"/>
    </source>
</evidence>
<dbReference type="Proteomes" id="UP000827872">
    <property type="component" value="Linkage Group LG13"/>
</dbReference>
<keyword evidence="2" id="KW-1185">Reference proteome</keyword>
<protein>
    <submittedName>
        <fullName evidence="1">Uncharacterized protein</fullName>
    </submittedName>
</protein>
<gene>
    <name evidence="1" type="ORF">K3G42_002749</name>
</gene>
<dbReference type="EMBL" id="CM037626">
    <property type="protein sequence ID" value="KAH8011600.1"/>
    <property type="molecule type" value="Genomic_DNA"/>
</dbReference>
<organism evidence="1 2">
    <name type="scientific">Sphaerodactylus townsendi</name>
    <dbReference type="NCBI Taxonomy" id="933632"/>
    <lineage>
        <taxon>Eukaryota</taxon>
        <taxon>Metazoa</taxon>
        <taxon>Chordata</taxon>
        <taxon>Craniata</taxon>
        <taxon>Vertebrata</taxon>
        <taxon>Euteleostomi</taxon>
        <taxon>Lepidosauria</taxon>
        <taxon>Squamata</taxon>
        <taxon>Bifurcata</taxon>
        <taxon>Gekkota</taxon>
        <taxon>Sphaerodactylidae</taxon>
        <taxon>Sphaerodactylus</taxon>
    </lineage>
</organism>